<reference evidence="3 4" key="1">
    <citation type="journal article" date="2024" name="G3 (Bethesda)">
        <title>Genome assembly of Hibiscus sabdariffa L. provides insights into metabolisms of medicinal natural products.</title>
        <authorList>
            <person name="Kim T."/>
        </authorList>
    </citation>
    <scope>NUCLEOTIDE SEQUENCE [LARGE SCALE GENOMIC DNA]</scope>
    <source>
        <strain evidence="3">TK-2024</strain>
        <tissue evidence="3">Old leaves</tissue>
    </source>
</reference>
<dbReference type="EMBL" id="JBBPBM010000013">
    <property type="protein sequence ID" value="KAK8561650.1"/>
    <property type="molecule type" value="Genomic_DNA"/>
</dbReference>
<dbReference type="PANTHER" id="PTHR47074:SF61">
    <property type="entry name" value="RNASE H TYPE-1 DOMAIN-CONTAINING PROTEIN"/>
    <property type="match status" value="1"/>
</dbReference>
<organism evidence="3 4">
    <name type="scientific">Hibiscus sabdariffa</name>
    <name type="common">roselle</name>
    <dbReference type="NCBI Taxonomy" id="183260"/>
    <lineage>
        <taxon>Eukaryota</taxon>
        <taxon>Viridiplantae</taxon>
        <taxon>Streptophyta</taxon>
        <taxon>Embryophyta</taxon>
        <taxon>Tracheophyta</taxon>
        <taxon>Spermatophyta</taxon>
        <taxon>Magnoliopsida</taxon>
        <taxon>eudicotyledons</taxon>
        <taxon>Gunneridae</taxon>
        <taxon>Pentapetalae</taxon>
        <taxon>rosids</taxon>
        <taxon>malvids</taxon>
        <taxon>Malvales</taxon>
        <taxon>Malvaceae</taxon>
        <taxon>Malvoideae</taxon>
        <taxon>Hibiscus</taxon>
    </lineage>
</organism>
<dbReference type="CDD" id="cd06222">
    <property type="entry name" value="RNase_H_like"/>
    <property type="match status" value="1"/>
</dbReference>
<comment type="caution">
    <text evidence="3">The sequence shown here is derived from an EMBL/GenBank/DDBJ whole genome shotgun (WGS) entry which is preliminary data.</text>
</comment>
<feature type="domain" description="RNase H type-1" evidence="1">
    <location>
        <begin position="262"/>
        <end position="383"/>
    </location>
</feature>
<dbReference type="InterPro" id="IPR036397">
    <property type="entry name" value="RNaseH_sf"/>
</dbReference>
<evidence type="ECO:0000259" key="2">
    <source>
        <dbReference type="Pfam" id="PF13966"/>
    </source>
</evidence>
<dbReference type="Pfam" id="PF13966">
    <property type="entry name" value="zf-RVT"/>
    <property type="match status" value="1"/>
</dbReference>
<sequence length="435" mass="48907">MNYSVDIKYTKVADLITPSTNTWDVALVKSLFTPIVADRILCIPLAKSKPHDELVWGYEGNGCYSPKSGYRLLIELDTQVFRGSNVSSSNINIAFFNNLWKLDVPSKCKIFFWRLFHNYLPTLSNLQQHRIQVGNACPFCAAAADSIGHFLHDCVVSFQLFQTSQITLLNPRTFPNYKTWLTTLYNSLNKEQRTLVVITYWALWFARNQLLHEGKRQSIVGISAFISAHIAELNVIATLRLPSTTLSPSSWSPPASGIIKFNFDTSFILSKKEAFSGIIARNSSGLIMEACILPHVATDDAFIAEARACEATVNFAIELGFKTIHVEGDSLTVIKKMISPKNDKSIIRPIIFDIQSKLGFFEKITFSHVGRRGNEAAHVLAQAHHRFQLPHYWIEDAPLEVEQAALRTSDSDSCFLKTVDLEAFLSFYLQMEAAS</sequence>
<dbReference type="Gene3D" id="3.30.420.10">
    <property type="entry name" value="Ribonuclease H-like superfamily/Ribonuclease H"/>
    <property type="match status" value="1"/>
</dbReference>
<dbReference type="Pfam" id="PF13456">
    <property type="entry name" value="RVT_3"/>
    <property type="match status" value="1"/>
</dbReference>
<evidence type="ECO:0000259" key="1">
    <source>
        <dbReference type="Pfam" id="PF13456"/>
    </source>
</evidence>
<dbReference type="InterPro" id="IPR026960">
    <property type="entry name" value="RVT-Znf"/>
</dbReference>
<dbReference type="PANTHER" id="PTHR47074">
    <property type="entry name" value="BNAC02G40300D PROTEIN"/>
    <property type="match status" value="1"/>
</dbReference>
<proteinExistence type="predicted"/>
<accession>A0ABR2EIG3</accession>
<dbReference type="SUPFAM" id="SSF53098">
    <property type="entry name" value="Ribonuclease H-like"/>
    <property type="match status" value="1"/>
</dbReference>
<protein>
    <submittedName>
        <fullName evidence="3">Uncharacterized protein</fullName>
    </submittedName>
</protein>
<feature type="domain" description="Reverse transcriptase zinc-binding" evidence="2">
    <location>
        <begin position="89"/>
        <end position="158"/>
    </location>
</feature>
<dbReference type="InterPro" id="IPR002156">
    <property type="entry name" value="RNaseH_domain"/>
</dbReference>
<evidence type="ECO:0000313" key="3">
    <source>
        <dbReference type="EMBL" id="KAK8561650.1"/>
    </source>
</evidence>
<dbReference type="InterPro" id="IPR044730">
    <property type="entry name" value="RNase_H-like_dom_plant"/>
</dbReference>
<dbReference type="InterPro" id="IPR052929">
    <property type="entry name" value="RNase_H-like_EbsB-rel"/>
</dbReference>
<name>A0ABR2EIG3_9ROSI</name>
<gene>
    <name evidence="3" type="ORF">V6N12_048714</name>
</gene>
<keyword evidence="4" id="KW-1185">Reference proteome</keyword>
<dbReference type="Proteomes" id="UP001472677">
    <property type="component" value="Unassembled WGS sequence"/>
</dbReference>
<evidence type="ECO:0000313" key="4">
    <source>
        <dbReference type="Proteomes" id="UP001472677"/>
    </source>
</evidence>
<dbReference type="InterPro" id="IPR012337">
    <property type="entry name" value="RNaseH-like_sf"/>
</dbReference>